<keyword evidence="2" id="KW-0812">Transmembrane</keyword>
<evidence type="ECO:0000313" key="4">
    <source>
        <dbReference type="Proteomes" id="UP001156498"/>
    </source>
</evidence>
<proteinExistence type="predicted"/>
<dbReference type="EMBL" id="CP113264">
    <property type="protein sequence ID" value="WAE73090.1"/>
    <property type="molecule type" value="Genomic_DNA"/>
</dbReference>
<name>A0ABY6YL61_9ACTN</name>
<gene>
    <name evidence="3" type="ORF">OUQ99_28690</name>
</gene>
<evidence type="ECO:0000313" key="3">
    <source>
        <dbReference type="EMBL" id="WAE73090.1"/>
    </source>
</evidence>
<evidence type="ECO:0000256" key="1">
    <source>
        <dbReference type="SAM" id="MobiDB-lite"/>
    </source>
</evidence>
<feature type="compositionally biased region" description="Pro residues" evidence="1">
    <location>
        <begin position="1"/>
        <end position="14"/>
    </location>
</feature>
<dbReference type="RefSeq" id="WP_267946877.1">
    <property type="nucleotide sequence ID" value="NZ_CP113264.1"/>
</dbReference>
<organism evidence="3 4">
    <name type="scientific">Streptomonospora nanhaiensis</name>
    <dbReference type="NCBI Taxonomy" id="1323731"/>
    <lineage>
        <taxon>Bacteria</taxon>
        <taxon>Bacillati</taxon>
        <taxon>Actinomycetota</taxon>
        <taxon>Actinomycetes</taxon>
        <taxon>Streptosporangiales</taxon>
        <taxon>Nocardiopsidaceae</taxon>
        <taxon>Streptomonospora</taxon>
    </lineage>
</organism>
<keyword evidence="2" id="KW-1133">Transmembrane helix</keyword>
<keyword evidence="4" id="KW-1185">Reference proteome</keyword>
<protein>
    <submittedName>
        <fullName evidence="3">Uncharacterized protein</fullName>
    </submittedName>
</protein>
<keyword evidence="2" id="KW-0472">Membrane</keyword>
<accession>A0ABY6YL61</accession>
<evidence type="ECO:0000256" key="2">
    <source>
        <dbReference type="SAM" id="Phobius"/>
    </source>
</evidence>
<feature type="transmembrane region" description="Helical" evidence="2">
    <location>
        <begin position="59"/>
        <end position="83"/>
    </location>
</feature>
<reference evidence="3 4" key="1">
    <citation type="journal article" date="2013" name="Int. J. Syst. Evol. Microbiol.">
        <title>Description of Streptomonospora sediminis sp. nov. and Streptomonospora nanhaiensis sp. nov., and reclassification of Nocardiopsis arabia Hozzein &amp; Goodfellow 2008 as Streptomonospora arabica comb. nov. and emended description of the genus Streptomonospora.</title>
        <authorList>
            <person name="Zhang D.F."/>
            <person name="Pan H.Q."/>
            <person name="He J."/>
            <person name="Zhang X.M."/>
            <person name="Zhang Y.G."/>
            <person name="Klenk H.P."/>
            <person name="Hu J.C."/>
            <person name="Li W.J."/>
        </authorList>
    </citation>
    <scope>NUCLEOTIDE SEQUENCE [LARGE SCALE GENOMIC DNA]</scope>
    <source>
        <strain evidence="3 4">12A09</strain>
    </source>
</reference>
<dbReference type="Proteomes" id="UP001156498">
    <property type="component" value="Chromosome"/>
</dbReference>
<sequence length="85" mass="8492">MTHSPSPSPSPSFRPQPGSRPGLDASLHEGGSPFGEGSGRPSFAPPEPPRRGMSAADRVAAIVLGCVVVALVALVAIGVAVLLPV</sequence>
<feature type="region of interest" description="Disordered" evidence="1">
    <location>
        <begin position="1"/>
        <end position="54"/>
    </location>
</feature>